<dbReference type="Proteomes" id="UP000093199">
    <property type="component" value="Unassembled WGS sequence"/>
</dbReference>
<dbReference type="RefSeq" id="WP_066545715.1">
    <property type="nucleotide sequence ID" value="NZ_MASJ01000023.1"/>
</dbReference>
<evidence type="ECO:0000313" key="1">
    <source>
        <dbReference type="EMBL" id="OCS84613.1"/>
    </source>
</evidence>
<reference evidence="1 2" key="1">
    <citation type="submission" date="2016-07" db="EMBL/GenBank/DDBJ databases">
        <title>Caryophanon tenue genome sequencing.</title>
        <authorList>
            <person name="Verma A."/>
            <person name="Pal Y."/>
            <person name="Krishnamurthi S."/>
        </authorList>
    </citation>
    <scope>NUCLEOTIDE SEQUENCE [LARGE SCALE GENOMIC DNA]</scope>
    <source>
        <strain evidence="1 2">DSM 14152</strain>
    </source>
</reference>
<evidence type="ECO:0000313" key="2">
    <source>
        <dbReference type="Proteomes" id="UP000093199"/>
    </source>
</evidence>
<dbReference type="Pfam" id="PF11009">
    <property type="entry name" value="BrxC"/>
    <property type="match status" value="1"/>
</dbReference>
<gene>
    <name evidence="1" type="ORF">A6M13_03280</name>
</gene>
<dbReference type="InterPro" id="IPR036249">
    <property type="entry name" value="Thioredoxin-like_sf"/>
</dbReference>
<dbReference type="Gene3D" id="3.40.30.10">
    <property type="entry name" value="Glutaredoxin"/>
    <property type="match status" value="1"/>
</dbReference>
<dbReference type="SUPFAM" id="SSF52833">
    <property type="entry name" value="Thioredoxin-like"/>
    <property type="match status" value="1"/>
</dbReference>
<dbReference type="STRING" id="33978.A6M13_03280"/>
<dbReference type="OrthoDB" id="677051at2"/>
<dbReference type="InterPro" id="IPR022551">
    <property type="entry name" value="BrxC"/>
</dbReference>
<protein>
    <submittedName>
        <fullName evidence="1">General stress protein</fullName>
    </submittedName>
</protein>
<dbReference type="NCBIfam" id="TIGR04019">
    <property type="entry name" value="B_thiol_YtxJ"/>
    <property type="match status" value="1"/>
</dbReference>
<accession>A0A1C0YBV4</accession>
<dbReference type="AlphaFoldDB" id="A0A1C0YBV4"/>
<organism evidence="1 2">
    <name type="scientific">Caryophanon tenue</name>
    <dbReference type="NCBI Taxonomy" id="33978"/>
    <lineage>
        <taxon>Bacteria</taxon>
        <taxon>Bacillati</taxon>
        <taxon>Bacillota</taxon>
        <taxon>Bacilli</taxon>
        <taxon>Bacillales</taxon>
        <taxon>Caryophanaceae</taxon>
        <taxon>Caryophanon</taxon>
    </lineage>
</organism>
<proteinExistence type="predicted"/>
<dbReference type="EMBL" id="MASJ01000023">
    <property type="protein sequence ID" value="OCS84613.1"/>
    <property type="molecule type" value="Genomic_DNA"/>
</dbReference>
<name>A0A1C0YBV4_9BACL</name>
<sequence>MNYTEITSIEQWQQVLATSNEQPILVLKHSTTCPISAAAYSEFTAVDFEHAYLVKVIESRDVSNEIAANLDVQHASPQAIVIKDGKASWQATHHAVTAKAIEEAIA</sequence>
<keyword evidence="2" id="KW-1185">Reference proteome</keyword>
<comment type="caution">
    <text evidence="1">The sequence shown here is derived from an EMBL/GenBank/DDBJ whole genome shotgun (WGS) entry which is preliminary data.</text>
</comment>